<evidence type="ECO:0000256" key="1">
    <source>
        <dbReference type="ARBA" id="ARBA00023284"/>
    </source>
</evidence>
<protein>
    <submittedName>
        <fullName evidence="4">Peroxiredoxin</fullName>
    </submittedName>
</protein>
<dbReference type="InterPro" id="IPR050553">
    <property type="entry name" value="Thioredoxin_ResA/DsbE_sf"/>
</dbReference>
<feature type="signal peptide" evidence="2">
    <location>
        <begin position="1"/>
        <end position="22"/>
    </location>
</feature>
<organism evidence="4 5">
    <name type="scientific">Granulicella arctica</name>
    <dbReference type="NCBI Taxonomy" id="940613"/>
    <lineage>
        <taxon>Bacteria</taxon>
        <taxon>Pseudomonadati</taxon>
        <taxon>Acidobacteriota</taxon>
        <taxon>Terriglobia</taxon>
        <taxon>Terriglobales</taxon>
        <taxon>Acidobacteriaceae</taxon>
        <taxon>Granulicella</taxon>
    </lineage>
</organism>
<dbReference type="GO" id="GO:0016209">
    <property type="term" value="F:antioxidant activity"/>
    <property type="evidence" value="ECO:0007669"/>
    <property type="project" value="InterPro"/>
</dbReference>
<dbReference type="Proteomes" id="UP000589520">
    <property type="component" value="Unassembled WGS sequence"/>
</dbReference>
<dbReference type="InterPro" id="IPR013766">
    <property type="entry name" value="Thioredoxin_domain"/>
</dbReference>
<dbReference type="PROSITE" id="PS00194">
    <property type="entry name" value="THIOREDOXIN_1"/>
    <property type="match status" value="1"/>
</dbReference>
<dbReference type="RefSeq" id="WP_179493169.1">
    <property type="nucleotide sequence ID" value="NZ_JACCCW010000002.1"/>
</dbReference>
<evidence type="ECO:0000313" key="4">
    <source>
        <dbReference type="EMBL" id="NYF81348.1"/>
    </source>
</evidence>
<evidence type="ECO:0000259" key="3">
    <source>
        <dbReference type="PROSITE" id="PS51352"/>
    </source>
</evidence>
<evidence type="ECO:0000313" key="5">
    <source>
        <dbReference type="Proteomes" id="UP000589520"/>
    </source>
</evidence>
<feature type="chain" id="PRO_5031408742" evidence="2">
    <location>
        <begin position="23"/>
        <end position="283"/>
    </location>
</feature>
<dbReference type="Gene3D" id="3.40.30.10">
    <property type="entry name" value="Glutaredoxin"/>
    <property type="match status" value="1"/>
</dbReference>
<gene>
    <name evidence="4" type="ORF">HDF17_003668</name>
</gene>
<dbReference type="InterPro" id="IPR036249">
    <property type="entry name" value="Thioredoxin-like_sf"/>
</dbReference>
<dbReference type="InterPro" id="IPR000866">
    <property type="entry name" value="AhpC/TSA"/>
</dbReference>
<keyword evidence="2" id="KW-0732">Signal</keyword>
<evidence type="ECO:0000256" key="2">
    <source>
        <dbReference type="SAM" id="SignalP"/>
    </source>
</evidence>
<name>A0A7Y9PLP9_9BACT</name>
<dbReference type="PANTHER" id="PTHR42852:SF13">
    <property type="entry name" value="PROTEIN DIPZ"/>
    <property type="match status" value="1"/>
</dbReference>
<dbReference type="EMBL" id="JACCCW010000002">
    <property type="protein sequence ID" value="NYF81348.1"/>
    <property type="molecule type" value="Genomic_DNA"/>
</dbReference>
<reference evidence="4 5" key="1">
    <citation type="submission" date="2020-07" db="EMBL/GenBank/DDBJ databases">
        <title>Genomic Encyclopedia of Type Strains, Phase IV (KMG-V): Genome sequencing to study the core and pangenomes of soil and plant-associated prokaryotes.</title>
        <authorList>
            <person name="Whitman W."/>
        </authorList>
    </citation>
    <scope>NUCLEOTIDE SEQUENCE [LARGE SCALE GENOMIC DNA]</scope>
    <source>
        <strain evidence="4 5">X4EP2</strain>
    </source>
</reference>
<dbReference type="PANTHER" id="PTHR42852">
    <property type="entry name" value="THIOL:DISULFIDE INTERCHANGE PROTEIN DSBE"/>
    <property type="match status" value="1"/>
</dbReference>
<dbReference type="SUPFAM" id="SSF52833">
    <property type="entry name" value="Thioredoxin-like"/>
    <property type="match status" value="1"/>
</dbReference>
<dbReference type="GO" id="GO:0016491">
    <property type="term" value="F:oxidoreductase activity"/>
    <property type="evidence" value="ECO:0007669"/>
    <property type="project" value="InterPro"/>
</dbReference>
<proteinExistence type="predicted"/>
<dbReference type="CDD" id="cd02966">
    <property type="entry name" value="TlpA_like_family"/>
    <property type="match status" value="1"/>
</dbReference>
<dbReference type="AlphaFoldDB" id="A0A7Y9PLP9"/>
<feature type="domain" description="Thioredoxin" evidence="3">
    <location>
        <begin position="144"/>
        <end position="281"/>
    </location>
</feature>
<sequence length="283" mass="30709">MFSSRRTLLLTLALLTPTTLLAQVSESSITKQIQTLRSVPDAQRPAATIKTAMDIRTLPAGLPKLKLAYGLSHLVTEGDQGHDALQAVATTLALSLAESPQPAKDGGVPPGPYLSLASLVRYEGVTVELNDPLLAKAGEILAANDADVAKADFTLKDLHGKKVTLSELRGKIVLVNFWATWCPPCRKEMPDLDVIYTHFQPQGLVVLSISDEEMFKVGSFVTQANYHPPVLLDPGRKVATQFHVEGIPKSFVFDREGKLVGQSIDQMTQHQFLVMLAQAGLHP</sequence>
<keyword evidence="1" id="KW-0676">Redox-active center</keyword>
<dbReference type="PROSITE" id="PS51352">
    <property type="entry name" value="THIOREDOXIN_2"/>
    <property type="match status" value="1"/>
</dbReference>
<keyword evidence="5" id="KW-1185">Reference proteome</keyword>
<accession>A0A7Y9PLP9</accession>
<comment type="caution">
    <text evidence="4">The sequence shown here is derived from an EMBL/GenBank/DDBJ whole genome shotgun (WGS) entry which is preliminary data.</text>
</comment>
<dbReference type="Pfam" id="PF00578">
    <property type="entry name" value="AhpC-TSA"/>
    <property type="match status" value="1"/>
</dbReference>
<dbReference type="InterPro" id="IPR017937">
    <property type="entry name" value="Thioredoxin_CS"/>
</dbReference>